<dbReference type="InterPro" id="IPR027417">
    <property type="entry name" value="P-loop_NTPase"/>
</dbReference>
<dbReference type="SUPFAM" id="SSF52540">
    <property type="entry name" value="P-loop containing nucleoside triphosphate hydrolases"/>
    <property type="match status" value="1"/>
</dbReference>
<keyword evidence="1" id="KW-0808">Transferase</keyword>
<sequence length="197" mass="23062">MKKHLIIVGSPPACGKTFVSMELAKELNNPVYLDKDTIIPLSKMVFKAGNEPYNRDSKFFETYVRDAEYDAIMGIAFESIVFNDNVIVNAPFSKELRNKEYISNLETKLIEFNADLIPIWVHCDIEVCRQRMIERNSDRDTWKLAHFDEYIKKQNFSVPELDNIHVINNSNTESFEVDLKKVIEVLYLLSIKPFRRY</sequence>
<dbReference type="RefSeq" id="WP_084117834.1">
    <property type="nucleotide sequence ID" value="NZ_FWXH01000043.1"/>
</dbReference>
<evidence type="ECO:0000313" key="1">
    <source>
        <dbReference type="EMBL" id="SMC29361.1"/>
    </source>
</evidence>
<protein>
    <submittedName>
        <fullName evidence="1">Shikimate kinase</fullName>
    </submittedName>
</protein>
<organism evidence="1 2">
    <name type="scientific">Clostridium acidisoli DSM 12555</name>
    <dbReference type="NCBI Taxonomy" id="1121291"/>
    <lineage>
        <taxon>Bacteria</taxon>
        <taxon>Bacillati</taxon>
        <taxon>Bacillota</taxon>
        <taxon>Clostridia</taxon>
        <taxon>Eubacteriales</taxon>
        <taxon>Clostridiaceae</taxon>
        <taxon>Clostridium</taxon>
    </lineage>
</organism>
<accession>A0A1W1Y0P8</accession>
<keyword evidence="2" id="KW-1185">Reference proteome</keyword>
<gene>
    <name evidence="1" type="ORF">SAMN02745134_03868</name>
</gene>
<dbReference type="Proteomes" id="UP000192468">
    <property type="component" value="Unassembled WGS sequence"/>
</dbReference>
<dbReference type="STRING" id="1121291.SAMN02745134_03868"/>
<dbReference type="EMBL" id="FWXH01000043">
    <property type="protein sequence ID" value="SMC29361.1"/>
    <property type="molecule type" value="Genomic_DNA"/>
</dbReference>
<dbReference type="Pfam" id="PF13671">
    <property type="entry name" value="AAA_33"/>
    <property type="match status" value="1"/>
</dbReference>
<dbReference type="AlphaFoldDB" id="A0A1W1Y0P8"/>
<dbReference type="GO" id="GO:0016301">
    <property type="term" value="F:kinase activity"/>
    <property type="evidence" value="ECO:0007669"/>
    <property type="project" value="UniProtKB-KW"/>
</dbReference>
<dbReference type="Gene3D" id="3.40.50.300">
    <property type="entry name" value="P-loop containing nucleotide triphosphate hydrolases"/>
    <property type="match status" value="1"/>
</dbReference>
<name>A0A1W1Y0P8_9CLOT</name>
<evidence type="ECO:0000313" key="2">
    <source>
        <dbReference type="Proteomes" id="UP000192468"/>
    </source>
</evidence>
<proteinExistence type="predicted"/>
<dbReference type="OrthoDB" id="198115at2"/>
<keyword evidence="1" id="KW-0418">Kinase</keyword>
<reference evidence="1 2" key="1">
    <citation type="submission" date="2017-04" db="EMBL/GenBank/DDBJ databases">
        <authorList>
            <person name="Afonso C.L."/>
            <person name="Miller P.J."/>
            <person name="Scott M.A."/>
            <person name="Spackman E."/>
            <person name="Goraichik I."/>
            <person name="Dimitrov K.M."/>
            <person name="Suarez D.L."/>
            <person name="Swayne D.E."/>
        </authorList>
    </citation>
    <scope>NUCLEOTIDE SEQUENCE [LARGE SCALE GENOMIC DNA]</scope>
    <source>
        <strain evidence="1 2">DSM 12555</strain>
    </source>
</reference>